<dbReference type="AlphaFoldDB" id="A0A2D0KT46"/>
<evidence type="ECO:0000313" key="1">
    <source>
        <dbReference type="EMBL" id="PHM66495.1"/>
    </source>
</evidence>
<gene>
    <name evidence="1" type="ORF">Xsto_01102</name>
</gene>
<sequence>MMLIRVVKELIFFNQVGGILQQSSEKKHRNCGA</sequence>
<protein>
    <submittedName>
        <fullName evidence="1">Uncharacterized protein</fullName>
    </submittedName>
</protein>
<name>A0A2D0KT46_9GAMM</name>
<comment type="caution">
    <text evidence="1">The sequence shown here is derived from an EMBL/GenBank/DDBJ whole genome shotgun (WGS) entry which is preliminary data.</text>
</comment>
<keyword evidence="2" id="KW-1185">Reference proteome</keyword>
<evidence type="ECO:0000313" key="2">
    <source>
        <dbReference type="Proteomes" id="UP000222366"/>
    </source>
</evidence>
<reference evidence="1 2" key="1">
    <citation type="journal article" date="2017" name="Nat. Microbiol.">
        <title>Natural product diversity associated with the nematode symbionts Photorhabdus and Xenorhabdus.</title>
        <authorList>
            <person name="Tobias N.J."/>
            <person name="Wolff H."/>
            <person name="Djahanschiri B."/>
            <person name="Grundmann F."/>
            <person name="Kronenwerth M."/>
            <person name="Shi Y.M."/>
            <person name="Simonyi S."/>
            <person name="Grun P."/>
            <person name="Shapiro-Ilan D."/>
            <person name="Pidot S.J."/>
            <person name="Stinear T.P."/>
            <person name="Ebersberger I."/>
            <person name="Bode H.B."/>
        </authorList>
    </citation>
    <scope>NUCLEOTIDE SEQUENCE [LARGE SCALE GENOMIC DNA]</scope>
    <source>
        <strain evidence="1 2">DSM 17904</strain>
    </source>
</reference>
<accession>A0A2D0KT46</accession>
<proteinExistence type="predicted"/>
<dbReference type="EMBL" id="NJAJ01000008">
    <property type="protein sequence ID" value="PHM66495.1"/>
    <property type="molecule type" value="Genomic_DNA"/>
</dbReference>
<dbReference type="Proteomes" id="UP000222366">
    <property type="component" value="Unassembled WGS sequence"/>
</dbReference>
<organism evidence="1 2">
    <name type="scientific">Xenorhabdus stockiae</name>
    <dbReference type="NCBI Taxonomy" id="351614"/>
    <lineage>
        <taxon>Bacteria</taxon>
        <taxon>Pseudomonadati</taxon>
        <taxon>Pseudomonadota</taxon>
        <taxon>Gammaproteobacteria</taxon>
        <taxon>Enterobacterales</taxon>
        <taxon>Morganellaceae</taxon>
        <taxon>Xenorhabdus</taxon>
    </lineage>
</organism>